<dbReference type="AlphaFoldDB" id="A0A4R4ZHS4"/>
<keyword evidence="2" id="KW-0808">Transferase</keyword>
<feature type="region of interest" description="Disordered" evidence="1">
    <location>
        <begin position="1"/>
        <end position="53"/>
    </location>
</feature>
<dbReference type="Pfam" id="PF13469">
    <property type="entry name" value="Sulfotransfer_3"/>
    <property type="match status" value="1"/>
</dbReference>
<gene>
    <name evidence="2" type="ORF">E1286_01720</name>
</gene>
<accession>A0A4R4ZHS4</accession>
<proteinExistence type="predicted"/>
<dbReference type="Gene3D" id="3.40.50.300">
    <property type="entry name" value="P-loop containing nucleotide triphosphate hydrolases"/>
    <property type="match status" value="1"/>
</dbReference>
<evidence type="ECO:0000313" key="3">
    <source>
        <dbReference type="Proteomes" id="UP000295302"/>
    </source>
</evidence>
<dbReference type="PANTHER" id="PTHR10704">
    <property type="entry name" value="CARBOHYDRATE SULFOTRANSFERASE"/>
    <property type="match status" value="1"/>
</dbReference>
<dbReference type="Proteomes" id="UP000295302">
    <property type="component" value="Unassembled WGS sequence"/>
</dbReference>
<dbReference type="GO" id="GO:0001517">
    <property type="term" value="F:N-acetylglucosamine 6-O-sulfotransferase activity"/>
    <property type="evidence" value="ECO:0007669"/>
    <property type="project" value="TreeGrafter"/>
</dbReference>
<comment type="caution">
    <text evidence="2">The sequence shown here is derived from an EMBL/GenBank/DDBJ whole genome shotgun (WGS) entry which is preliminary data.</text>
</comment>
<dbReference type="EMBL" id="SMKQ01000002">
    <property type="protein sequence ID" value="TDD57029.1"/>
    <property type="molecule type" value="Genomic_DNA"/>
</dbReference>
<protein>
    <submittedName>
        <fullName evidence="2">Sulfotransferase</fullName>
    </submittedName>
</protein>
<dbReference type="InterPro" id="IPR051135">
    <property type="entry name" value="Gal/GlcNAc/GalNAc_ST"/>
</dbReference>
<organism evidence="2 3">
    <name type="scientific">Nonomuraea terrae</name>
    <dbReference type="NCBI Taxonomy" id="2530383"/>
    <lineage>
        <taxon>Bacteria</taxon>
        <taxon>Bacillati</taxon>
        <taxon>Actinomycetota</taxon>
        <taxon>Actinomycetes</taxon>
        <taxon>Streptosporangiales</taxon>
        <taxon>Streptosporangiaceae</taxon>
        <taxon>Nonomuraea</taxon>
    </lineage>
</organism>
<evidence type="ECO:0000313" key="2">
    <source>
        <dbReference type="EMBL" id="TDD57029.1"/>
    </source>
</evidence>
<dbReference type="PANTHER" id="PTHR10704:SF44">
    <property type="entry name" value="LD35051P-RELATED"/>
    <property type="match status" value="1"/>
</dbReference>
<dbReference type="OrthoDB" id="663914at2"/>
<dbReference type="InterPro" id="IPR027417">
    <property type="entry name" value="P-loop_NTPase"/>
</dbReference>
<dbReference type="SUPFAM" id="SSF52540">
    <property type="entry name" value="P-loop containing nucleoside triphosphate hydrolases"/>
    <property type="match status" value="1"/>
</dbReference>
<evidence type="ECO:0000256" key="1">
    <source>
        <dbReference type="SAM" id="MobiDB-lite"/>
    </source>
</evidence>
<dbReference type="GO" id="GO:0006044">
    <property type="term" value="P:N-acetylglucosamine metabolic process"/>
    <property type="evidence" value="ECO:0007669"/>
    <property type="project" value="TreeGrafter"/>
</dbReference>
<sequence length="405" mass="44435">MLPQDVSPEPTIFRPSDPARRPGAAAPGAVSAAPSRPCCRGGPPARPSPCWSNGAGRTGLVERDTDGCGVFREPVSIMGRGTVGWRPHDPTYLFISMSQQPIRILFVGGHGRSGSTLVSRALGAAEGAACVGELRYLWTQGVTKNQLCGCSTRFRRCPFWKAVGRAAFGGWRNVDAREMARVHRSVMRIRHAPRHVLPGVSGGFGRDVQTYAETMAKVYRGIAEVSQSPVIVDSSKFPTSALLLRRVPGIELRIVQLVRGPHGVVHSWSRQVHRADKGGRLMATHSPAQTAAEWLAFNAVIESFRLTRTPWTLMRYEDFVDQPREELSRVLEFAGLPSADLPFLGDGTIDLPVDHSVAGNPMRIRTGEVPLRADEEWRTVMGPGRRRMITAFTAPGMLRYGYPLR</sequence>
<keyword evidence="3" id="KW-1185">Reference proteome</keyword>
<name>A0A4R4ZHS4_9ACTN</name>
<feature type="compositionally biased region" description="Low complexity" evidence="1">
    <location>
        <begin position="21"/>
        <end position="43"/>
    </location>
</feature>
<reference evidence="2 3" key="1">
    <citation type="submission" date="2019-03" db="EMBL/GenBank/DDBJ databases">
        <title>Draft genome sequences of novel Actinobacteria.</title>
        <authorList>
            <person name="Sahin N."/>
            <person name="Ay H."/>
            <person name="Saygin H."/>
        </authorList>
    </citation>
    <scope>NUCLEOTIDE SEQUENCE [LARGE SCALE GENOMIC DNA]</scope>
    <source>
        <strain evidence="2 3">CH32</strain>
    </source>
</reference>
<dbReference type="GO" id="GO:0006790">
    <property type="term" value="P:sulfur compound metabolic process"/>
    <property type="evidence" value="ECO:0007669"/>
    <property type="project" value="TreeGrafter"/>
</dbReference>